<accession>A0A374NT83</accession>
<evidence type="ECO:0000256" key="1">
    <source>
        <dbReference type="SAM" id="MobiDB-lite"/>
    </source>
</evidence>
<protein>
    <recommendedName>
        <fullName evidence="5">Pilus assembly protein, PilO</fullName>
    </recommendedName>
</protein>
<dbReference type="AlphaFoldDB" id="A0A374NT83"/>
<proteinExistence type="predicted"/>
<sequence length="269" mass="29678">MNLNLSSISNREKRILLMFFGVLLLVASYLFVFRPQMEKASVLSDQNVELDARLNQLLDMASKKEYYQSKSDEMQQEIDSYCAQFPADIKEEDGIVLAQNIEKFSGISIETVGTGVRLMVSEDGTIDDSQDSGDQQTLSEQDNQATKEQVDQIEGNTTESTGTGQTQTADALVEDTPTLYRTQDTLEYTGTYVNLKKAVQYINSQTGRMTVDSITTTFDSGTGGITGVITVNIYSMSGIGTTYQEPDAGTSNYGKKNLFGTLEKQKNSK</sequence>
<evidence type="ECO:0000313" key="4">
    <source>
        <dbReference type="Proteomes" id="UP000262524"/>
    </source>
</evidence>
<comment type="caution">
    <text evidence="3">The sequence shown here is derived from an EMBL/GenBank/DDBJ whole genome shotgun (WGS) entry which is preliminary data.</text>
</comment>
<dbReference type="EMBL" id="QSOE01000030">
    <property type="protein sequence ID" value="RGI89058.1"/>
    <property type="molecule type" value="Genomic_DNA"/>
</dbReference>
<organism evidence="3 4">
    <name type="scientific">Anaerobutyricum hallii</name>
    <dbReference type="NCBI Taxonomy" id="39488"/>
    <lineage>
        <taxon>Bacteria</taxon>
        <taxon>Bacillati</taxon>
        <taxon>Bacillota</taxon>
        <taxon>Clostridia</taxon>
        <taxon>Lachnospirales</taxon>
        <taxon>Lachnospiraceae</taxon>
        <taxon>Anaerobutyricum</taxon>
    </lineage>
</organism>
<keyword evidence="2" id="KW-1133">Transmembrane helix</keyword>
<dbReference type="RefSeq" id="WP_117982396.1">
    <property type="nucleotide sequence ID" value="NZ_QSOE01000030.1"/>
</dbReference>
<feature type="region of interest" description="Disordered" evidence="1">
    <location>
        <begin position="124"/>
        <end position="171"/>
    </location>
</feature>
<gene>
    <name evidence="3" type="ORF">DXD91_06325</name>
</gene>
<reference evidence="3 4" key="1">
    <citation type="submission" date="2018-08" db="EMBL/GenBank/DDBJ databases">
        <title>A genome reference for cultivated species of the human gut microbiota.</title>
        <authorList>
            <person name="Zou Y."/>
            <person name="Xue W."/>
            <person name="Luo G."/>
        </authorList>
    </citation>
    <scope>NUCLEOTIDE SEQUENCE [LARGE SCALE GENOMIC DNA]</scope>
    <source>
        <strain evidence="3 4">TM10-1AC</strain>
    </source>
</reference>
<dbReference type="Proteomes" id="UP000262524">
    <property type="component" value="Unassembled WGS sequence"/>
</dbReference>
<keyword evidence="2" id="KW-0812">Transmembrane</keyword>
<name>A0A374NT83_9FIRM</name>
<evidence type="ECO:0000313" key="3">
    <source>
        <dbReference type="EMBL" id="RGI89058.1"/>
    </source>
</evidence>
<feature type="transmembrane region" description="Helical" evidence="2">
    <location>
        <begin position="15"/>
        <end position="33"/>
    </location>
</feature>
<feature type="compositionally biased region" description="Polar residues" evidence="1">
    <location>
        <begin position="132"/>
        <end position="147"/>
    </location>
</feature>
<keyword evidence="2" id="KW-0472">Membrane</keyword>
<evidence type="ECO:0000256" key="2">
    <source>
        <dbReference type="SAM" id="Phobius"/>
    </source>
</evidence>
<feature type="compositionally biased region" description="Low complexity" evidence="1">
    <location>
        <begin position="154"/>
        <end position="168"/>
    </location>
</feature>
<evidence type="ECO:0008006" key="5">
    <source>
        <dbReference type="Google" id="ProtNLM"/>
    </source>
</evidence>